<evidence type="ECO:0000256" key="4">
    <source>
        <dbReference type="ARBA" id="ARBA00022723"/>
    </source>
</evidence>
<keyword evidence="5 10" id="KW-0999">Mitochondrion inner membrane</keyword>
<dbReference type="InterPro" id="IPR000511">
    <property type="entry name" value="Holocyt_c/c1_synthase"/>
</dbReference>
<feature type="compositionally biased region" description="Low complexity" evidence="11">
    <location>
        <begin position="7"/>
        <end position="16"/>
    </location>
</feature>
<evidence type="ECO:0000256" key="8">
    <source>
        <dbReference type="ARBA" id="ARBA00023136"/>
    </source>
</evidence>
<keyword evidence="9 10" id="KW-0456">Lyase</keyword>
<comment type="subcellular location">
    <subcellularLocation>
        <location evidence="1 10">Mitochondrion inner membrane</location>
    </subcellularLocation>
</comment>
<name>A0AAV5RUR0_MAUHU</name>
<evidence type="ECO:0000256" key="3">
    <source>
        <dbReference type="ARBA" id="ARBA00022617"/>
    </source>
</evidence>
<dbReference type="GO" id="GO:0005743">
    <property type="term" value="C:mitochondrial inner membrane"/>
    <property type="evidence" value="ECO:0007669"/>
    <property type="project" value="UniProtKB-SubCell"/>
</dbReference>
<evidence type="ECO:0000256" key="1">
    <source>
        <dbReference type="ARBA" id="ARBA00004273"/>
    </source>
</evidence>
<evidence type="ECO:0000256" key="5">
    <source>
        <dbReference type="ARBA" id="ARBA00022792"/>
    </source>
</evidence>
<keyword evidence="13" id="KW-1185">Reference proteome</keyword>
<feature type="region of interest" description="Disordered" evidence="11">
    <location>
        <begin position="38"/>
        <end position="70"/>
    </location>
</feature>
<comment type="similarity">
    <text evidence="2 10">Belongs to the cytochrome c-type heme lyase family.</text>
</comment>
<keyword evidence="4 10" id="KW-0479">Metal-binding</keyword>
<gene>
    <name evidence="12" type="ORF">DAKH74_016680</name>
</gene>
<comment type="function">
    <text evidence="10">Lyase that catalyzes the covalent linking of the heme group to the cytochrome C apoprotein to produce the mature functional cytochrome.</text>
</comment>
<feature type="region of interest" description="Disordered" evidence="11">
    <location>
        <begin position="1"/>
        <end position="24"/>
    </location>
</feature>
<keyword evidence="3 10" id="KW-0349">Heme</keyword>
<evidence type="ECO:0000256" key="11">
    <source>
        <dbReference type="SAM" id="MobiDB-lite"/>
    </source>
</evidence>
<dbReference type="PANTHER" id="PTHR12743:SF0">
    <property type="entry name" value="HOLOCYTOCHROME C-TYPE SYNTHASE"/>
    <property type="match status" value="1"/>
</dbReference>
<dbReference type="Pfam" id="PF01265">
    <property type="entry name" value="Cyto_heme_lyase"/>
    <property type="match status" value="1"/>
</dbReference>
<reference evidence="12 13" key="1">
    <citation type="journal article" date="2023" name="Elife">
        <title>Identification of key yeast species and microbe-microbe interactions impacting larval growth of Drosophila in the wild.</title>
        <authorList>
            <person name="Mure A."/>
            <person name="Sugiura Y."/>
            <person name="Maeda R."/>
            <person name="Honda K."/>
            <person name="Sakurai N."/>
            <person name="Takahashi Y."/>
            <person name="Watada M."/>
            <person name="Katoh T."/>
            <person name="Gotoh A."/>
            <person name="Gotoh Y."/>
            <person name="Taniguchi I."/>
            <person name="Nakamura K."/>
            <person name="Hayashi T."/>
            <person name="Katayama T."/>
            <person name="Uemura T."/>
            <person name="Hattori Y."/>
        </authorList>
    </citation>
    <scope>NUCLEOTIDE SEQUENCE [LARGE SCALE GENOMIC DNA]</scope>
    <source>
        <strain evidence="12 13">KH-74</strain>
    </source>
</reference>
<dbReference type="GO" id="GO:0046872">
    <property type="term" value="F:metal ion binding"/>
    <property type="evidence" value="ECO:0007669"/>
    <property type="project" value="UniProtKB-KW"/>
</dbReference>
<dbReference type="AlphaFoldDB" id="A0AAV5RUR0"/>
<dbReference type="PROSITE" id="PS00821">
    <property type="entry name" value="CYTO_HEME_LYASE_1"/>
    <property type="match status" value="1"/>
</dbReference>
<sequence length="242" mass="26485">MSHTSDDTSTATAAATPPGDISQCPVDEATRLAWLETHRPGGSAGDITGGASDITPDAGTGADPSALSSARAVSSIPRTAAGGNWVYPSEQQFYDAMQRKGMAGAGERMDMRAVIPIHNDVNERVWRSIERWEGAETSVPAKEGTATETRAAPSLSLTSFQGDSKKVTPRAWIRHYLLRMDLPFDRHDWVVERRAAAGAVPRRIDYVIDFYMDKTRGVYLDVRPKLNTLEGCKRRLLHFLGL</sequence>
<comment type="caution">
    <text evidence="12">The sequence shown here is derived from an EMBL/GenBank/DDBJ whole genome shotgun (WGS) entry which is preliminary data.</text>
</comment>
<dbReference type="PROSITE" id="PS00822">
    <property type="entry name" value="CYTO_HEME_LYASE_2"/>
    <property type="match status" value="1"/>
</dbReference>
<evidence type="ECO:0000313" key="12">
    <source>
        <dbReference type="EMBL" id="GMM55052.1"/>
    </source>
</evidence>
<accession>A0AAV5RUR0</accession>
<keyword evidence="6 10" id="KW-0408">Iron</keyword>
<dbReference type="PANTHER" id="PTHR12743">
    <property type="entry name" value="CYTOCHROME C1 HEME LYASE"/>
    <property type="match status" value="1"/>
</dbReference>
<proteinExistence type="inferred from homology"/>
<organism evidence="12 13">
    <name type="scientific">Maudiozyma humilis</name>
    <name type="common">Sour dough yeast</name>
    <name type="synonym">Kazachstania humilis</name>
    <dbReference type="NCBI Taxonomy" id="51915"/>
    <lineage>
        <taxon>Eukaryota</taxon>
        <taxon>Fungi</taxon>
        <taxon>Dikarya</taxon>
        <taxon>Ascomycota</taxon>
        <taxon>Saccharomycotina</taxon>
        <taxon>Saccharomycetes</taxon>
        <taxon>Saccharomycetales</taxon>
        <taxon>Saccharomycetaceae</taxon>
        <taxon>Maudiozyma</taxon>
    </lineage>
</organism>
<dbReference type="Proteomes" id="UP001377567">
    <property type="component" value="Unassembled WGS sequence"/>
</dbReference>
<dbReference type="EMBL" id="BTGD01000003">
    <property type="protein sequence ID" value="GMM55052.1"/>
    <property type="molecule type" value="Genomic_DNA"/>
</dbReference>
<dbReference type="GO" id="GO:0004408">
    <property type="term" value="F:holocytochrome-c synthase activity"/>
    <property type="evidence" value="ECO:0007669"/>
    <property type="project" value="UniProtKB-EC"/>
</dbReference>
<comment type="catalytic activity">
    <reaction evidence="10">
        <text>holo-[cytochrome c] = apo-[cytochrome c] + heme b</text>
        <dbReference type="Rhea" id="RHEA:22648"/>
        <dbReference type="Rhea" id="RHEA-COMP:10725"/>
        <dbReference type="Rhea" id="RHEA-COMP:10726"/>
        <dbReference type="ChEBI" id="CHEBI:29950"/>
        <dbReference type="ChEBI" id="CHEBI:60344"/>
        <dbReference type="ChEBI" id="CHEBI:83739"/>
        <dbReference type="EC" id="4.4.1.17"/>
    </reaction>
</comment>
<evidence type="ECO:0000256" key="2">
    <source>
        <dbReference type="ARBA" id="ARBA00007255"/>
    </source>
</evidence>
<evidence type="ECO:0000313" key="13">
    <source>
        <dbReference type="Proteomes" id="UP001377567"/>
    </source>
</evidence>
<evidence type="ECO:0000256" key="9">
    <source>
        <dbReference type="ARBA" id="ARBA00023239"/>
    </source>
</evidence>
<dbReference type="EC" id="4.4.1.17" evidence="10"/>
<evidence type="ECO:0000256" key="10">
    <source>
        <dbReference type="RuleBase" id="RU363130"/>
    </source>
</evidence>
<keyword evidence="7 10" id="KW-0496">Mitochondrion</keyword>
<protein>
    <recommendedName>
        <fullName evidence="10">Holocytochrome c-type synthase</fullName>
        <ecNumber evidence="10">4.4.1.17</ecNumber>
    </recommendedName>
</protein>
<evidence type="ECO:0000256" key="7">
    <source>
        <dbReference type="ARBA" id="ARBA00023128"/>
    </source>
</evidence>
<evidence type="ECO:0000256" key="6">
    <source>
        <dbReference type="ARBA" id="ARBA00023004"/>
    </source>
</evidence>
<keyword evidence="8 10" id="KW-0472">Membrane</keyword>